<feature type="transmembrane region" description="Helical" evidence="6">
    <location>
        <begin position="231"/>
        <end position="248"/>
    </location>
</feature>
<dbReference type="PANTHER" id="PTHR31632:SF2">
    <property type="entry name" value="PLASMA MEMBRANE IRON PERMEASE"/>
    <property type="match status" value="1"/>
</dbReference>
<evidence type="ECO:0000313" key="7">
    <source>
        <dbReference type="EMBL" id="NIF24640.1"/>
    </source>
</evidence>
<dbReference type="EMBL" id="VWXF01000017">
    <property type="protein sequence ID" value="NIF24640.1"/>
    <property type="molecule type" value="Genomic_DNA"/>
</dbReference>
<keyword evidence="8" id="KW-1185">Reference proteome</keyword>
<feature type="transmembrane region" description="Helical" evidence="6">
    <location>
        <begin position="100"/>
        <end position="121"/>
    </location>
</feature>
<evidence type="ECO:0000256" key="2">
    <source>
        <dbReference type="ARBA" id="ARBA00008333"/>
    </source>
</evidence>
<keyword evidence="3 6" id="KW-0812">Transmembrane</keyword>
<feature type="transmembrane region" description="Helical" evidence="6">
    <location>
        <begin position="133"/>
        <end position="154"/>
    </location>
</feature>
<evidence type="ECO:0000256" key="3">
    <source>
        <dbReference type="ARBA" id="ARBA00022692"/>
    </source>
</evidence>
<evidence type="ECO:0000256" key="1">
    <source>
        <dbReference type="ARBA" id="ARBA00004141"/>
    </source>
</evidence>
<dbReference type="Pfam" id="PF03239">
    <property type="entry name" value="FTR1"/>
    <property type="match status" value="1"/>
</dbReference>
<gene>
    <name evidence="7" type="ORF">F3J40_24000</name>
</gene>
<protein>
    <recommendedName>
        <fullName evidence="9">FTR1 family iron permease</fullName>
    </recommendedName>
</protein>
<sequence length="254" mass="27483">MFLPFLTLLREGLEATLLVSLFASYFRRSDNGQWFPLLWTVVLLALVCSLSIGILSNAAQKPLSLHNVALFEGAVALLAMLMLSILTLRSTQYGQTGFCLALLFTVFLAVVREGLSAVHYLTYIFTVNSSNAAAAGAVFGLALALLGGVVLYLLGGWLSERRFTLVADVLQMLIAAGCASGMVRAFAHAGWWPYWQDIVFDLTRLIPKDSVLAAVLAGSLGLQACASLSEAAAYLFYLLAVLICLWLRRPKQAA</sequence>
<evidence type="ECO:0000256" key="5">
    <source>
        <dbReference type="ARBA" id="ARBA00023136"/>
    </source>
</evidence>
<evidence type="ECO:0000313" key="8">
    <source>
        <dbReference type="Proteomes" id="UP001515683"/>
    </source>
</evidence>
<keyword evidence="5 6" id="KW-0472">Membrane</keyword>
<dbReference type="RefSeq" id="WP_167018646.1">
    <property type="nucleotide sequence ID" value="NZ_VWXF01000017.1"/>
</dbReference>
<comment type="similarity">
    <text evidence="2">Belongs to the oxidase-dependent Fe transporter (OFeT) (TC 9.A.10.1) family.</text>
</comment>
<organism evidence="7 8">
    <name type="scientific">Candidatus Pantoea multigeneris</name>
    <dbReference type="NCBI Taxonomy" id="2608357"/>
    <lineage>
        <taxon>Bacteria</taxon>
        <taxon>Pseudomonadati</taxon>
        <taxon>Pseudomonadota</taxon>
        <taxon>Gammaproteobacteria</taxon>
        <taxon>Enterobacterales</taxon>
        <taxon>Erwiniaceae</taxon>
        <taxon>Pantoea</taxon>
    </lineage>
</organism>
<accession>A0ABX0RMR4</accession>
<dbReference type="InterPro" id="IPR004923">
    <property type="entry name" value="FTR1/Fip1/EfeU"/>
</dbReference>
<evidence type="ECO:0000256" key="6">
    <source>
        <dbReference type="SAM" id="Phobius"/>
    </source>
</evidence>
<comment type="subcellular location">
    <subcellularLocation>
        <location evidence="1">Membrane</location>
        <topology evidence="1">Multi-pass membrane protein</topology>
    </subcellularLocation>
</comment>
<evidence type="ECO:0008006" key="9">
    <source>
        <dbReference type="Google" id="ProtNLM"/>
    </source>
</evidence>
<feature type="transmembrane region" description="Helical" evidence="6">
    <location>
        <begin position="37"/>
        <end position="56"/>
    </location>
</feature>
<proteinExistence type="inferred from homology"/>
<reference evidence="7 8" key="1">
    <citation type="journal article" date="2019" name="bioRxiv">
        <title>Bacteria contribute to plant secondary compound degradation in a generalist herbivore system.</title>
        <authorList>
            <person name="Francoeur C.B."/>
            <person name="Khadempour L."/>
            <person name="Moreira-Soto R.D."/>
            <person name="Gotting K."/>
            <person name="Book A.J."/>
            <person name="Pinto-Tomas A.A."/>
            <person name="Keefover-Ring K."/>
            <person name="Currie C.R."/>
        </authorList>
    </citation>
    <scope>NUCLEOTIDE SEQUENCE [LARGE SCALE GENOMIC DNA]</scope>
    <source>
        <strain evidence="7">Acro-835</strain>
    </source>
</reference>
<evidence type="ECO:0000256" key="4">
    <source>
        <dbReference type="ARBA" id="ARBA00022989"/>
    </source>
</evidence>
<keyword evidence="4 6" id="KW-1133">Transmembrane helix</keyword>
<dbReference type="PANTHER" id="PTHR31632">
    <property type="entry name" value="IRON TRANSPORTER FTH1"/>
    <property type="match status" value="1"/>
</dbReference>
<feature type="transmembrane region" description="Helical" evidence="6">
    <location>
        <begin position="166"/>
        <end position="187"/>
    </location>
</feature>
<name>A0ABX0RMR4_9GAMM</name>
<comment type="caution">
    <text evidence="7">The sequence shown here is derived from an EMBL/GenBank/DDBJ whole genome shotgun (WGS) entry which is preliminary data.</text>
</comment>
<feature type="transmembrane region" description="Helical" evidence="6">
    <location>
        <begin position="68"/>
        <end position="88"/>
    </location>
</feature>
<dbReference type="Proteomes" id="UP001515683">
    <property type="component" value="Unassembled WGS sequence"/>
</dbReference>